<keyword evidence="1" id="KW-1133">Transmembrane helix</keyword>
<keyword evidence="2" id="KW-0614">Plasmid</keyword>
<dbReference type="InterPro" id="IPR025597">
    <property type="entry name" value="DUF4345"/>
</dbReference>
<organism evidence="2 3">
    <name type="scientific">Phaeobacter gallaeciensis</name>
    <dbReference type="NCBI Taxonomy" id="60890"/>
    <lineage>
        <taxon>Bacteria</taxon>
        <taxon>Pseudomonadati</taxon>
        <taxon>Pseudomonadota</taxon>
        <taxon>Alphaproteobacteria</taxon>
        <taxon>Rhodobacterales</taxon>
        <taxon>Roseobacteraceae</taxon>
        <taxon>Phaeobacter</taxon>
    </lineage>
</organism>
<dbReference type="Proteomes" id="UP000217545">
    <property type="component" value="Plasmid pP63_b"/>
</dbReference>
<protein>
    <recommendedName>
        <fullName evidence="4">DUF4345 domain-containing protein</fullName>
    </recommendedName>
</protein>
<sequence>MSTSTQRLFSKVPRAALLLCGLIMCLAGVAGALDPSVISGTSVLAPDGITSIRVDFGGFHLGLGLFALYGVAFPSFLKPGLTAVCTTLSLVVLTRLAGMGLDGVNDAQTTILSRELVPFVLSWIGLLCLVRQPKPAIPA</sequence>
<feature type="transmembrane region" description="Helical" evidence="1">
    <location>
        <begin position="56"/>
        <end position="73"/>
    </location>
</feature>
<name>A0AAC9ZCJ0_9RHOB</name>
<dbReference type="Pfam" id="PF14248">
    <property type="entry name" value="DUF4345"/>
    <property type="match status" value="1"/>
</dbReference>
<geneLocation type="plasmid" evidence="3">
    <name>pp63_b</name>
</geneLocation>
<dbReference type="RefSeq" id="WP_024099489.1">
    <property type="nucleotide sequence ID" value="NZ_CP010591.1"/>
</dbReference>
<evidence type="ECO:0000256" key="1">
    <source>
        <dbReference type="SAM" id="Phobius"/>
    </source>
</evidence>
<evidence type="ECO:0008006" key="4">
    <source>
        <dbReference type="Google" id="ProtNLM"/>
    </source>
</evidence>
<dbReference type="EMBL" id="CP010786">
    <property type="protein sequence ID" value="ATF08041.1"/>
    <property type="molecule type" value="Genomic_DNA"/>
</dbReference>
<reference evidence="2 3" key="1">
    <citation type="journal article" date="2017" name="Front. Microbiol.">
        <title>Phaeobacter piscinae sp. nov., a species of the Roseobacter group and potential aquaculture probiont.</title>
        <authorList>
            <person name="Sonnenschein E.C."/>
            <person name="Phippen C.B.W."/>
            <person name="Nielsen K.F."/>
            <person name="Mateiu R.V."/>
            <person name="Melchiorsen J."/>
            <person name="Gram L."/>
            <person name="Overmann J."/>
            <person name="Freese H.M."/>
        </authorList>
    </citation>
    <scope>NUCLEOTIDE SEQUENCE [LARGE SCALE GENOMIC DNA]</scope>
    <source>
        <strain evidence="2 3">P63</strain>
    </source>
</reference>
<gene>
    <name evidence="2" type="ORF">PhaeoP63_04009</name>
</gene>
<evidence type="ECO:0000313" key="3">
    <source>
        <dbReference type="Proteomes" id="UP000217545"/>
    </source>
</evidence>
<dbReference type="GeneID" id="31848488"/>
<keyword evidence="1" id="KW-0812">Transmembrane</keyword>
<proteinExistence type="predicted"/>
<evidence type="ECO:0000313" key="2">
    <source>
        <dbReference type="EMBL" id="ATF08041.1"/>
    </source>
</evidence>
<keyword evidence="1" id="KW-0472">Membrane</keyword>
<accession>A0AAC9ZCJ0</accession>
<dbReference type="AlphaFoldDB" id="A0AAC9ZCJ0"/>